<evidence type="ECO:0000259" key="4">
    <source>
        <dbReference type="Pfam" id="PF08263"/>
    </source>
</evidence>
<dbReference type="GO" id="GO:0016301">
    <property type="term" value="F:kinase activity"/>
    <property type="evidence" value="ECO:0007669"/>
    <property type="project" value="UniProtKB-KW"/>
</dbReference>
<protein>
    <submittedName>
        <fullName evidence="5">BRI1-associated receptor kinase</fullName>
    </submittedName>
</protein>
<name>A0A5A7Q957_STRAF</name>
<evidence type="ECO:0000256" key="2">
    <source>
        <dbReference type="ARBA" id="ARBA00022729"/>
    </source>
</evidence>
<sequence length="103" mass="11911">MYVVYDENENGKEKKNVLVMCDEECGRQNELERMMDKIGVVLWLIFIVNPFKGVHSNTEGDSLYKLRQSLKDPRGAMSSWDPTLVNPCTWEHITCVNNAVTRM</sequence>
<dbReference type="Proteomes" id="UP000325081">
    <property type="component" value="Unassembled WGS sequence"/>
</dbReference>
<keyword evidence="2" id="KW-0732">Signal</keyword>
<evidence type="ECO:0000313" key="6">
    <source>
        <dbReference type="Proteomes" id="UP000325081"/>
    </source>
</evidence>
<dbReference type="EMBL" id="BKCP01006117">
    <property type="protein sequence ID" value="GER41488.1"/>
    <property type="molecule type" value="Genomic_DNA"/>
</dbReference>
<gene>
    <name evidence="5" type="ORF">STAS_18203</name>
</gene>
<dbReference type="PANTHER" id="PTHR47988">
    <property type="entry name" value="SOMATIC EMBRYOGENESIS RECEPTOR KINASE 1"/>
    <property type="match status" value="1"/>
</dbReference>
<dbReference type="Pfam" id="PF08263">
    <property type="entry name" value="LRRNT_2"/>
    <property type="match status" value="1"/>
</dbReference>
<keyword evidence="5" id="KW-0675">Receptor</keyword>
<proteinExistence type="predicted"/>
<keyword evidence="3" id="KW-0677">Repeat</keyword>
<feature type="domain" description="Leucine-rich repeat-containing N-terminal plant-type" evidence="4">
    <location>
        <begin position="56"/>
        <end position="95"/>
    </location>
</feature>
<dbReference type="OrthoDB" id="907505at2759"/>
<evidence type="ECO:0000256" key="3">
    <source>
        <dbReference type="ARBA" id="ARBA00022737"/>
    </source>
</evidence>
<dbReference type="AlphaFoldDB" id="A0A5A7Q957"/>
<accession>A0A5A7Q957</accession>
<dbReference type="InterPro" id="IPR013210">
    <property type="entry name" value="LRR_N_plant-typ"/>
</dbReference>
<keyword evidence="1" id="KW-0433">Leucine-rich repeat</keyword>
<dbReference type="Gene3D" id="3.80.10.10">
    <property type="entry name" value="Ribonuclease Inhibitor"/>
    <property type="match status" value="1"/>
</dbReference>
<reference evidence="6" key="1">
    <citation type="journal article" date="2019" name="Curr. Biol.">
        <title>Genome Sequence of Striga asiatica Provides Insight into the Evolution of Plant Parasitism.</title>
        <authorList>
            <person name="Yoshida S."/>
            <person name="Kim S."/>
            <person name="Wafula E.K."/>
            <person name="Tanskanen J."/>
            <person name="Kim Y.M."/>
            <person name="Honaas L."/>
            <person name="Yang Z."/>
            <person name="Spallek T."/>
            <person name="Conn C.E."/>
            <person name="Ichihashi Y."/>
            <person name="Cheong K."/>
            <person name="Cui S."/>
            <person name="Der J.P."/>
            <person name="Gundlach H."/>
            <person name="Jiao Y."/>
            <person name="Hori C."/>
            <person name="Ishida J.K."/>
            <person name="Kasahara H."/>
            <person name="Kiba T."/>
            <person name="Kim M.S."/>
            <person name="Koo N."/>
            <person name="Laohavisit A."/>
            <person name="Lee Y.H."/>
            <person name="Lumba S."/>
            <person name="McCourt P."/>
            <person name="Mortimer J.C."/>
            <person name="Mutuku J.M."/>
            <person name="Nomura T."/>
            <person name="Sasaki-Sekimoto Y."/>
            <person name="Seto Y."/>
            <person name="Wang Y."/>
            <person name="Wakatake T."/>
            <person name="Sakakibara H."/>
            <person name="Demura T."/>
            <person name="Yamaguchi S."/>
            <person name="Yoneyama K."/>
            <person name="Manabe R.I."/>
            <person name="Nelson D.C."/>
            <person name="Schulman A.H."/>
            <person name="Timko M.P."/>
            <person name="dePamphilis C.W."/>
            <person name="Choi D."/>
            <person name="Shirasu K."/>
        </authorList>
    </citation>
    <scope>NUCLEOTIDE SEQUENCE [LARGE SCALE GENOMIC DNA]</scope>
    <source>
        <strain evidence="6">cv. UVA1</strain>
    </source>
</reference>
<evidence type="ECO:0000313" key="5">
    <source>
        <dbReference type="EMBL" id="GER41488.1"/>
    </source>
</evidence>
<keyword evidence="6" id="KW-1185">Reference proteome</keyword>
<keyword evidence="5" id="KW-0418">Kinase</keyword>
<organism evidence="5 6">
    <name type="scientific">Striga asiatica</name>
    <name type="common">Asiatic witchweed</name>
    <name type="synonym">Buchnera asiatica</name>
    <dbReference type="NCBI Taxonomy" id="4170"/>
    <lineage>
        <taxon>Eukaryota</taxon>
        <taxon>Viridiplantae</taxon>
        <taxon>Streptophyta</taxon>
        <taxon>Embryophyta</taxon>
        <taxon>Tracheophyta</taxon>
        <taxon>Spermatophyta</taxon>
        <taxon>Magnoliopsida</taxon>
        <taxon>eudicotyledons</taxon>
        <taxon>Gunneridae</taxon>
        <taxon>Pentapetalae</taxon>
        <taxon>asterids</taxon>
        <taxon>lamiids</taxon>
        <taxon>Lamiales</taxon>
        <taxon>Orobanchaceae</taxon>
        <taxon>Buchnereae</taxon>
        <taxon>Striga</taxon>
    </lineage>
</organism>
<dbReference type="InterPro" id="IPR032675">
    <property type="entry name" value="LRR_dom_sf"/>
</dbReference>
<evidence type="ECO:0000256" key="1">
    <source>
        <dbReference type="ARBA" id="ARBA00022614"/>
    </source>
</evidence>
<keyword evidence="5" id="KW-0808">Transferase</keyword>
<comment type="caution">
    <text evidence="5">The sequence shown here is derived from an EMBL/GenBank/DDBJ whole genome shotgun (WGS) entry which is preliminary data.</text>
</comment>